<dbReference type="Proteomes" id="UP000193498">
    <property type="component" value="Unassembled WGS sequence"/>
</dbReference>
<accession>A0A1Y1XRQ8</accession>
<protein>
    <submittedName>
        <fullName evidence="4">Beta-lactamase/transpeptidase-like protein</fullName>
    </submittedName>
</protein>
<dbReference type="PANTHER" id="PTHR46825:SF9">
    <property type="entry name" value="BETA-LACTAMASE-RELATED DOMAIN-CONTAINING PROTEIN"/>
    <property type="match status" value="1"/>
</dbReference>
<evidence type="ECO:0000313" key="5">
    <source>
        <dbReference type="Proteomes" id="UP000193498"/>
    </source>
</evidence>
<dbReference type="InterPro" id="IPR001466">
    <property type="entry name" value="Beta-lactam-related"/>
</dbReference>
<proteinExistence type="inferred from homology"/>
<gene>
    <name evidence="4" type="ORF">K493DRAFT_341310</name>
</gene>
<evidence type="ECO:0000256" key="2">
    <source>
        <dbReference type="SAM" id="SignalP"/>
    </source>
</evidence>
<dbReference type="AlphaFoldDB" id="A0A1Y1XRQ8"/>
<dbReference type="Gene3D" id="3.40.710.10">
    <property type="entry name" value="DD-peptidase/beta-lactamase superfamily"/>
    <property type="match status" value="1"/>
</dbReference>
<dbReference type="InParanoid" id="A0A1Y1XRQ8"/>
<dbReference type="STRING" id="1314790.A0A1Y1XRQ8"/>
<feature type="non-terminal residue" evidence="4">
    <location>
        <position position="515"/>
    </location>
</feature>
<keyword evidence="2" id="KW-0732">Signal</keyword>
<feature type="signal peptide" evidence="2">
    <location>
        <begin position="1"/>
        <end position="18"/>
    </location>
</feature>
<feature type="domain" description="Beta-lactamase-related" evidence="3">
    <location>
        <begin position="46"/>
        <end position="376"/>
    </location>
</feature>
<dbReference type="PANTHER" id="PTHR46825">
    <property type="entry name" value="D-ALANYL-D-ALANINE-CARBOXYPEPTIDASE/ENDOPEPTIDASE AMPH"/>
    <property type="match status" value="1"/>
</dbReference>
<dbReference type="InterPro" id="IPR050491">
    <property type="entry name" value="AmpC-like"/>
</dbReference>
<dbReference type="Pfam" id="PF00144">
    <property type="entry name" value="Beta-lactamase"/>
    <property type="match status" value="1"/>
</dbReference>
<feature type="chain" id="PRO_5010992323" evidence="2">
    <location>
        <begin position="19"/>
        <end position="515"/>
    </location>
</feature>
<evidence type="ECO:0000259" key="3">
    <source>
        <dbReference type="Pfam" id="PF00144"/>
    </source>
</evidence>
<dbReference type="SUPFAM" id="SSF56601">
    <property type="entry name" value="beta-lactamase/transpeptidase-like"/>
    <property type="match status" value="1"/>
</dbReference>
<evidence type="ECO:0000256" key="1">
    <source>
        <dbReference type="ARBA" id="ARBA00038215"/>
    </source>
</evidence>
<comment type="similarity">
    <text evidence="1">Belongs to the peptidase S12 family.</text>
</comment>
<organism evidence="4 5">
    <name type="scientific">Basidiobolus meristosporus CBS 931.73</name>
    <dbReference type="NCBI Taxonomy" id="1314790"/>
    <lineage>
        <taxon>Eukaryota</taxon>
        <taxon>Fungi</taxon>
        <taxon>Fungi incertae sedis</taxon>
        <taxon>Zoopagomycota</taxon>
        <taxon>Entomophthoromycotina</taxon>
        <taxon>Basidiobolomycetes</taxon>
        <taxon>Basidiobolales</taxon>
        <taxon>Basidiobolaceae</taxon>
        <taxon>Basidiobolus</taxon>
    </lineage>
</organism>
<dbReference type="InterPro" id="IPR012338">
    <property type="entry name" value="Beta-lactam/transpept-like"/>
</dbReference>
<name>A0A1Y1XRQ8_9FUNG</name>
<keyword evidence="5" id="KW-1185">Reference proteome</keyword>
<sequence>MLLPPILISLCGIAALHATKVAPLREITTEEIKSFSDDYFHKVILDGKIPGAVLSVVKGDEVIYSAGYGFSDLSSGIQADPEKTLLQAGLVSELFTTTAVLQLLEAGIIENLNDTANNYLREPTDRKGFRIADMDFFTNVTIEHLLTHTSGLDEKFSGTFGRAEEIDVDVRSRFAKFPERVRDVDVLSSYSYYNMAALGYMVSRLTGTPFPEYMKDNVLSPLAMKSSTFTGYNRTDELVERLISSGSHFATGYEQNAEGGVSFSPSEELYMALLPTGGLFTTAADMGRFMVSQLNGGVSKEGKRALQEQNVEKMLSQQRTSHALLDGVCYGYFETKYENGVRMISHVGDMFGQTSQIALFPEENLGIFLWHNSNSLAIRRGYIERLLAHFYGIGELSSLDDYDAEFFINSEPWKSRSEDYEGAYRPVRVPKGNYEKVISVFLEATIKAGHEHDLTLSLSKDLSIYFGTSTIQLREIGRNMFKIINPSPELKSKRYVYFEETLNGYLMHTGVFDVP</sequence>
<evidence type="ECO:0000313" key="4">
    <source>
        <dbReference type="EMBL" id="ORX88430.1"/>
    </source>
</evidence>
<reference evidence="4 5" key="1">
    <citation type="submission" date="2016-07" db="EMBL/GenBank/DDBJ databases">
        <title>Pervasive Adenine N6-methylation of Active Genes in Fungi.</title>
        <authorList>
            <consortium name="DOE Joint Genome Institute"/>
            <person name="Mondo S.J."/>
            <person name="Dannebaum R.O."/>
            <person name="Kuo R.C."/>
            <person name="Labutti K."/>
            <person name="Haridas S."/>
            <person name="Kuo A."/>
            <person name="Salamov A."/>
            <person name="Ahrendt S.R."/>
            <person name="Lipzen A."/>
            <person name="Sullivan W."/>
            <person name="Andreopoulos W.B."/>
            <person name="Clum A."/>
            <person name="Lindquist E."/>
            <person name="Daum C."/>
            <person name="Ramamoorthy G.K."/>
            <person name="Gryganskyi A."/>
            <person name="Culley D."/>
            <person name="Magnuson J.K."/>
            <person name="James T.Y."/>
            <person name="O'Malley M.A."/>
            <person name="Stajich J.E."/>
            <person name="Spatafora J.W."/>
            <person name="Visel A."/>
            <person name="Grigoriev I.V."/>
        </authorList>
    </citation>
    <scope>NUCLEOTIDE SEQUENCE [LARGE SCALE GENOMIC DNA]</scope>
    <source>
        <strain evidence="4 5">CBS 931.73</strain>
    </source>
</reference>
<dbReference type="OrthoDB" id="5946976at2759"/>
<comment type="caution">
    <text evidence="4">The sequence shown here is derived from an EMBL/GenBank/DDBJ whole genome shotgun (WGS) entry which is preliminary data.</text>
</comment>
<dbReference type="EMBL" id="MCFE01000531">
    <property type="protein sequence ID" value="ORX88430.1"/>
    <property type="molecule type" value="Genomic_DNA"/>
</dbReference>